<reference evidence="1 2" key="1">
    <citation type="submission" date="2017-02" db="EMBL/GenBank/DDBJ databases">
        <authorList>
            <person name="Peterson S.W."/>
        </authorList>
    </citation>
    <scope>NUCLEOTIDE SEQUENCE [LARGE SCALE GENOMIC DNA]</scope>
    <source>
        <strain evidence="1 2">B Ar 00.02</strain>
    </source>
</reference>
<evidence type="ECO:0008006" key="3">
    <source>
        <dbReference type="Google" id="ProtNLM"/>
    </source>
</evidence>
<gene>
    <name evidence="1" type="ORF">FM101_12805</name>
</gene>
<sequence>MSQRVTVTLTEPYAERSAEVAEQLATAGMTVERVLPTLAMVTGTIAPERLAGLEAIGGVASVTAEQIYHLPDPDSGLQ</sequence>
<evidence type="ECO:0000313" key="1">
    <source>
        <dbReference type="EMBL" id="SJM70869.1"/>
    </source>
</evidence>
<proteinExistence type="predicted"/>
<protein>
    <recommendedName>
        <fullName evidence="3">Ketohydroxyglutarate aldolase</fullName>
    </recommendedName>
</protein>
<accession>A0A1R4GRQ1</accession>
<organism evidence="1 2">
    <name type="scientific">Arthrobacter rhombi</name>
    <dbReference type="NCBI Taxonomy" id="71253"/>
    <lineage>
        <taxon>Bacteria</taxon>
        <taxon>Bacillati</taxon>
        <taxon>Actinomycetota</taxon>
        <taxon>Actinomycetes</taxon>
        <taxon>Micrococcales</taxon>
        <taxon>Micrococcaceae</taxon>
        <taxon>Arthrobacter</taxon>
    </lineage>
</organism>
<name>A0A1R4GRQ1_9MICC</name>
<dbReference type="EMBL" id="FUHW01000042">
    <property type="protein sequence ID" value="SJM70869.1"/>
    <property type="molecule type" value="Genomic_DNA"/>
</dbReference>
<dbReference type="RefSeq" id="WP_087000215.1">
    <property type="nucleotide sequence ID" value="NZ_FUHW01000042.1"/>
</dbReference>
<dbReference type="AlphaFoldDB" id="A0A1R4GRQ1"/>
<evidence type="ECO:0000313" key="2">
    <source>
        <dbReference type="Proteomes" id="UP000195913"/>
    </source>
</evidence>
<keyword evidence="2" id="KW-1185">Reference proteome</keyword>
<dbReference type="Proteomes" id="UP000195913">
    <property type="component" value="Unassembled WGS sequence"/>
</dbReference>